<organism evidence="1 2">
    <name type="scientific">Hydrogenovibrio marinus</name>
    <dbReference type="NCBI Taxonomy" id="28885"/>
    <lineage>
        <taxon>Bacteria</taxon>
        <taxon>Pseudomonadati</taxon>
        <taxon>Pseudomonadota</taxon>
        <taxon>Gammaproteobacteria</taxon>
        <taxon>Thiotrichales</taxon>
        <taxon>Piscirickettsiaceae</taxon>
        <taxon>Hydrogenovibrio</taxon>
    </lineage>
</organism>
<sequence>MIISSSQVALGHAQSDSAKLTQTTLTRTSMPSMNGNWLMAVSAETSYEYSQYSRTLLNAQSKVKQGEQSQQHTLNSVTENLAKVSLGASDAQIAIQKAFPSGPATDMVLSGEVAFNFSHQIHYQQNSNSLMSVQGSVTLADGRTVDFNLLLSQQQATQVTAKTQIEFGLAKFHDPLVINFGADTVQLQDTTFEFDMQGHGDKQTYASLGKGNGYLTFDVNGDGQVNDGTELFGTQTGDAYAELAKYDDDHNGWIDENDTIFQHLKIWQDQSDTATTLTLTQAGVGAIYLGNVDYDQELRGAQGEMLGKTKQAGIVLMENGEVKTSQAIDLAKIPQEVAADKIENSRAFKNLQAIADAFNQAKRVTQSLQVSFQVSDAFSSRFGWSISKREDEKEAPKSLFEQLREYIEQQLKARKKMLEALEERYNLKKHQHHS</sequence>
<comment type="caution">
    <text evidence="1">The sequence shown here is derived from an EMBL/GenBank/DDBJ whole genome shotgun (WGS) entry which is preliminary data.</text>
</comment>
<dbReference type="EMBL" id="JMIU01000001">
    <property type="protein sequence ID" value="KDN96783.1"/>
    <property type="molecule type" value="Genomic_DNA"/>
</dbReference>
<gene>
    <name evidence="1" type="ORF">EI16_11105</name>
</gene>
<name>A0A066ZSK6_HYDMR</name>
<dbReference type="RefSeq" id="WP_051623176.1">
    <property type="nucleotide sequence ID" value="NZ_AP020335.1"/>
</dbReference>
<dbReference type="STRING" id="28885.EI16_11105"/>
<evidence type="ECO:0000313" key="2">
    <source>
        <dbReference type="Proteomes" id="UP000027341"/>
    </source>
</evidence>
<evidence type="ECO:0000313" key="1">
    <source>
        <dbReference type="EMBL" id="KDN96783.1"/>
    </source>
</evidence>
<dbReference type="PANTHER" id="PTHR39431">
    <property type="entry name" value="FRPA/C-RELATED PROTEIN"/>
    <property type="match status" value="1"/>
</dbReference>
<dbReference type="PANTHER" id="PTHR39431:SF1">
    <property type="entry name" value="FRPA_C-RELATED PROTEIN"/>
    <property type="match status" value="1"/>
</dbReference>
<dbReference type="Proteomes" id="UP000027341">
    <property type="component" value="Unassembled WGS sequence"/>
</dbReference>
<protein>
    <submittedName>
        <fullName evidence="1">Uncharacterized protein</fullName>
    </submittedName>
</protein>
<accession>A0A066ZSK6</accession>
<proteinExistence type="predicted"/>
<dbReference type="AlphaFoldDB" id="A0A066ZSK6"/>
<keyword evidence="2" id="KW-1185">Reference proteome</keyword>
<reference evidence="1 2" key="1">
    <citation type="submission" date="2014-04" db="EMBL/GenBank/DDBJ databases">
        <title>Draft genome sequence of Hydrogenovibrio marinus MH-110, a model organism for aerobic H2 metabolism.</title>
        <authorList>
            <person name="Cha H.J."/>
            <person name="Jo B.H."/>
            <person name="Hwang B.H."/>
        </authorList>
    </citation>
    <scope>NUCLEOTIDE SEQUENCE [LARGE SCALE GENOMIC DNA]</scope>
    <source>
        <strain evidence="1 2">MH-110</strain>
    </source>
</reference>